<feature type="compositionally biased region" description="Low complexity" evidence="1">
    <location>
        <begin position="53"/>
        <end position="71"/>
    </location>
</feature>
<protein>
    <submittedName>
        <fullName evidence="3">NERD domain-containing protein</fullName>
    </submittedName>
</protein>
<organism evidence="3 4">
    <name type="scientific">Nocardioides bruguierae</name>
    <dbReference type="NCBI Taxonomy" id="2945102"/>
    <lineage>
        <taxon>Bacteria</taxon>
        <taxon>Bacillati</taxon>
        <taxon>Actinomycetota</taxon>
        <taxon>Actinomycetes</taxon>
        <taxon>Propionibacteriales</taxon>
        <taxon>Nocardioidaceae</taxon>
        <taxon>Nocardioides</taxon>
    </lineage>
</organism>
<sequence length="287" mass="31234">MTDTSPGAPADDDKRMRLRYAGSCRLCGHPLAAGADAVYERARRTVRCVTCPEAGAATPGAPTTTEGTLPEPVRPGTAGASARREYERRRDDRERRVRERHPRIGGFLLAVAVEPGSTRAWSIGAAGEERLGARLDALDPDVVRVLHDRRIPRTRANIDHVAVTPTGVVVIDAKRYQGRRPSLRVEGGLLRPRVETLLVGNRDRTPLVSGVQRQVEVVRGVVGEDVPVTGVLCFVDAEWPLIGGSFTVRGVDVVWPRRLCDRLPSSGPLAARLDDLHRRLAEALPPA</sequence>
<keyword evidence="4" id="KW-1185">Reference proteome</keyword>
<gene>
    <name evidence="3" type="ORF">M8330_03910</name>
</gene>
<feature type="domain" description="NERD" evidence="2">
    <location>
        <begin position="123"/>
        <end position="241"/>
    </location>
</feature>
<proteinExistence type="predicted"/>
<feature type="compositionally biased region" description="Basic and acidic residues" evidence="1">
    <location>
        <begin position="82"/>
        <end position="97"/>
    </location>
</feature>
<dbReference type="InterPro" id="IPR011528">
    <property type="entry name" value="NERD"/>
</dbReference>
<dbReference type="Pfam" id="PF08378">
    <property type="entry name" value="NERD"/>
    <property type="match status" value="1"/>
</dbReference>
<name>A0A9X2D5C0_9ACTN</name>
<feature type="region of interest" description="Disordered" evidence="1">
    <location>
        <begin position="53"/>
        <end position="98"/>
    </location>
</feature>
<dbReference type="Proteomes" id="UP001139485">
    <property type="component" value="Unassembled WGS sequence"/>
</dbReference>
<dbReference type="RefSeq" id="WP_250826271.1">
    <property type="nucleotide sequence ID" value="NZ_JAMOIL010000003.1"/>
</dbReference>
<evidence type="ECO:0000313" key="3">
    <source>
        <dbReference type="EMBL" id="MCM0619441.1"/>
    </source>
</evidence>
<dbReference type="AlphaFoldDB" id="A0A9X2D5C0"/>
<dbReference type="EMBL" id="JAMOIL010000003">
    <property type="protein sequence ID" value="MCM0619441.1"/>
    <property type="molecule type" value="Genomic_DNA"/>
</dbReference>
<accession>A0A9X2D5C0</accession>
<dbReference type="PROSITE" id="PS50965">
    <property type="entry name" value="NERD"/>
    <property type="match status" value="1"/>
</dbReference>
<evidence type="ECO:0000256" key="1">
    <source>
        <dbReference type="SAM" id="MobiDB-lite"/>
    </source>
</evidence>
<evidence type="ECO:0000259" key="2">
    <source>
        <dbReference type="PROSITE" id="PS50965"/>
    </source>
</evidence>
<comment type="caution">
    <text evidence="3">The sequence shown here is derived from an EMBL/GenBank/DDBJ whole genome shotgun (WGS) entry which is preliminary data.</text>
</comment>
<reference evidence="3" key="1">
    <citation type="submission" date="2022-05" db="EMBL/GenBank/DDBJ databases">
        <authorList>
            <person name="Tuo L."/>
        </authorList>
    </citation>
    <scope>NUCLEOTIDE SEQUENCE</scope>
    <source>
        <strain evidence="3">BSK12Z-4</strain>
    </source>
</reference>
<evidence type="ECO:0000313" key="4">
    <source>
        <dbReference type="Proteomes" id="UP001139485"/>
    </source>
</evidence>